<evidence type="ECO:0000256" key="5">
    <source>
        <dbReference type="ARBA" id="ARBA00022741"/>
    </source>
</evidence>
<keyword evidence="3" id="KW-0813">Transport</keyword>
<dbReference type="GO" id="GO:0016887">
    <property type="term" value="F:ATP hydrolysis activity"/>
    <property type="evidence" value="ECO:0007669"/>
    <property type="project" value="InterPro"/>
</dbReference>
<dbReference type="InterPro" id="IPR003593">
    <property type="entry name" value="AAA+_ATPase"/>
</dbReference>
<feature type="domain" description="ABC transporter" evidence="9">
    <location>
        <begin position="14"/>
        <end position="265"/>
    </location>
</feature>
<evidence type="ECO:0000256" key="4">
    <source>
        <dbReference type="ARBA" id="ARBA00022475"/>
    </source>
</evidence>
<dbReference type="PROSITE" id="PS50893">
    <property type="entry name" value="ABC_TRANSPORTER_2"/>
    <property type="match status" value="1"/>
</dbReference>
<reference evidence="10" key="1">
    <citation type="submission" date="2023-07" db="EMBL/GenBank/DDBJ databases">
        <title>Sorghum-associated microbial communities from plants grown in Nebraska, USA.</title>
        <authorList>
            <person name="Schachtman D."/>
        </authorList>
    </citation>
    <scope>NUCLEOTIDE SEQUENCE</scope>
    <source>
        <strain evidence="10">DS2114</strain>
    </source>
</reference>
<dbReference type="Pfam" id="PF00005">
    <property type="entry name" value="ABC_tran"/>
    <property type="match status" value="1"/>
</dbReference>
<keyword evidence="4" id="KW-1003">Cell membrane</keyword>
<protein>
    <submittedName>
        <fullName evidence="10">Polar amino acid transport system ATP-binding protein</fullName>
    </submittedName>
</protein>
<dbReference type="GO" id="GO:0015424">
    <property type="term" value="F:ABC-type amino acid transporter activity"/>
    <property type="evidence" value="ECO:0007669"/>
    <property type="project" value="InterPro"/>
</dbReference>
<dbReference type="Proteomes" id="UP001184828">
    <property type="component" value="Unassembled WGS sequence"/>
</dbReference>
<dbReference type="PROSITE" id="PS00211">
    <property type="entry name" value="ABC_TRANSPORTER_1"/>
    <property type="match status" value="1"/>
</dbReference>
<comment type="subcellular location">
    <subcellularLocation>
        <location evidence="1">Cell membrane</location>
        <topology evidence="1">Peripheral membrane protein</topology>
    </subcellularLocation>
</comment>
<evidence type="ECO:0000313" key="11">
    <source>
        <dbReference type="Proteomes" id="UP001184828"/>
    </source>
</evidence>
<keyword evidence="6 10" id="KW-0067">ATP-binding</keyword>
<dbReference type="EMBL" id="JAVDQZ010000006">
    <property type="protein sequence ID" value="MDR6428022.1"/>
    <property type="molecule type" value="Genomic_DNA"/>
</dbReference>
<dbReference type="InterPro" id="IPR050086">
    <property type="entry name" value="MetN_ABC_transporter-like"/>
</dbReference>
<dbReference type="PIRSF" id="PIRSF039085">
    <property type="entry name" value="ABC_ATPase_HisP"/>
    <property type="match status" value="1"/>
</dbReference>
<dbReference type="SMART" id="SM00382">
    <property type="entry name" value="AAA"/>
    <property type="match status" value="1"/>
</dbReference>
<dbReference type="SUPFAM" id="SSF52540">
    <property type="entry name" value="P-loop containing nucleoside triphosphate hydrolases"/>
    <property type="match status" value="1"/>
</dbReference>
<comment type="similarity">
    <text evidence="2">Belongs to the ABC transporter superfamily.</text>
</comment>
<keyword evidence="8" id="KW-0472">Membrane</keyword>
<evidence type="ECO:0000256" key="3">
    <source>
        <dbReference type="ARBA" id="ARBA00022448"/>
    </source>
</evidence>
<dbReference type="PANTHER" id="PTHR43166">
    <property type="entry name" value="AMINO ACID IMPORT ATP-BINDING PROTEIN"/>
    <property type="match status" value="1"/>
</dbReference>
<accession>A0AAE3Y1L9</accession>
<keyword evidence="5" id="KW-0547">Nucleotide-binding</keyword>
<dbReference type="RefSeq" id="WP_309928905.1">
    <property type="nucleotide sequence ID" value="NZ_JAVDQZ010000006.1"/>
</dbReference>
<proteinExistence type="inferred from homology"/>
<comment type="caution">
    <text evidence="10">The sequence shown here is derived from an EMBL/GenBank/DDBJ whole genome shotgun (WGS) entry which is preliminary data.</text>
</comment>
<name>A0AAE3Y1L9_VARPD</name>
<sequence length="270" mass="29708">MTKPSPAAHPETLLSLRGVHKRFHQGTKREVTILNGVSLDVPKGKVTVLLGPSGSGKSTLLRCTNLIAPFDEGEMTFMGDTWQAEPKGAGLFSRWQREKRLVRLRSQIGMVFQQFNLYPTKTALDNVVLALRLVKKISRAEAEKIALQELERVGLGAKAQSYPSQLSGGQKQRVAIARALAMKPALMLFDEATSALDPELRGGILEEMKKLAAEGMTMIVVTHEISFAREVGDRVVFMDHGQIVEEGTAEAVIDNPQNPRTQTFLNSIFS</sequence>
<dbReference type="AlphaFoldDB" id="A0AAE3Y1L9"/>
<dbReference type="Gene3D" id="3.40.50.300">
    <property type="entry name" value="P-loop containing nucleotide triphosphate hydrolases"/>
    <property type="match status" value="1"/>
</dbReference>
<evidence type="ECO:0000259" key="9">
    <source>
        <dbReference type="PROSITE" id="PS50893"/>
    </source>
</evidence>
<keyword evidence="7" id="KW-0029">Amino-acid transport</keyword>
<gene>
    <name evidence="10" type="ORF">J2738_004177</name>
</gene>
<dbReference type="InterPro" id="IPR030679">
    <property type="entry name" value="ABC_ATPase_HisP-typ"/>
</dbReference>
<evidence type="ECO:0000256" key="6">
    <source>
        <dbReference type="ARBA" id="ARBA00022840"/>
    </source>
</evidence>
<dbReference type="InterPro" id="IPR003439">
    <property type="entry name" value="ABC_transporter-like_ATP-bd"/>
</dbReference>
<evidence type="ECO:0000256" key="7">
    <source>
        <dbReference type="ARBA" id="ARBA00022970"/>
    </source>
</evidence>
<dbReference type="InterPro" id="IPR027417">
    <property type="entry name" value="P-loop_NTPase"/>
</dbReference>
<evidence type="ECO:0000256" key="2">
    <source>
        <dbReference type="ARBA" id="ARBA00005417"/>
    </source>
</evidence>
<evidence type="ECO:0000256" key="1">
    <source>
        <dbReference type="ARBA" id="ARBA00004202"/>
    </source>
</evidence>
<evidence type="ECO:0000256" key="8">
    <source>
        <dbReference type="ARBA" id="ARBA00023136"/>
    </source>
</evidence>
<dbReference type="GO" id="GO:0005886">
    <property type="term" value="C:plasma membrane"/>
    <property type="evidence" value="ECO:0007669"/>
    <property type="project" value="UniProtKB-SubCell"/>
</dbReference>
<organism evidence="10 11">
    <name type="scientific">Variovorax paradoxus</name>
    <dbReference type="NCBI Taxonomy" id="34073"/>
    <lineage>
        <taxon>Bacteria</taxon>
        <taxon>Pseudomonadati</taxon>
        <taxon>Pseudomonadota</taxon>
        <taxon>Betaproteobacteria</taxon>
        <taxon>Burkholderiales</taxon>
        <taxon>Comamonadaceae</taxon>
        <taxon>Variovorax</taxon>
    </lineage>
</organism>
<dbReference type="InterPro" id="IPR017871">
    <property type="entry name" value="ABC_transporter-like_CS"/>
</dbReference>
<dbReference type="PANTHER" id="PTHR43166:SF9">
    <property type="entry name" value="GLUTAMATE_ASPARTATE IMPORT ATP-BINDING PROTEIN GLTL"/>
    <property type="match status" value="1"/>
</dbReference>
<evidence type="ECO:0000313" key="10">
    <source>
        <dbReference type="EMBL" id="MDR6428022.1"/>
    </source>
</evidence>
<dbReference type="GO" id="GO:0005524">
    <property type="term" value="F:ATP binding"/>
    <property type="evidence" value="ECO:0007669"/>
    <property type="project" value="UniProtKB-KW"/>
</dbReference>